<keyword evidence="1" id="KW-0067">ATP-binding</keyword>
<dbReference type="OrthoDB" id="1098190at2"/>
<reference evidence="1 2" key="1">
    <citation type="submission" date="2019-09" db="EMBL/GenBank/DDBJ databases">
        <title>Distinct polysaccharide growth profiles of human intestinal Prevotella copri isolates.</title>
        <authorList>
            <person name="Fehlner-Peach H."/>
            <person name="Magnabosco C."/>
            <person name="Raghavan V."/>
            <person name="Scher J.U."/>
            <person name="Tett A."/>
            <person name="Cox L.M."/>
            <person name="Gottsegen C."/>
            <person name="Watters A."/>
            <person name="Wiltshire- Gordon J.D."/>
            <person name="Segata N."/>
            <person name="Bonneau R."/>
            <person name="Littman D.R."/>
        </authorList>
    </citation>
    <scope>NUCLEOTIDE SEQUENCE [LARGE SCALE GENOMIC DNA]</scope>
    <source>
        <strain evidence="2">iAA917</strain>
    </source>
</reference>
<organism evidence="1 2">
    <name type="scientific">Segatella copri</name>
    <dbReference type="NCBI Taxonomy" id="165179"/>
    <lineage>
        <taxon>Bacteria</taxon>
        <taxon>Pseudomonadati</taxon>
        <taxon>Bacteroidota</taxon>
        <taxon>Bacteroidia</taxon>
        <taxon>Bacteroidales</taxon>
        <taxon>Prevotellaceae</taxon>
        <taxon>Segatella</taxon>
    </lineage>
</organism>
<dbReference type="EMBL" id="VZAH01000030">
    <property type="protein sequence ID" value="MQP13386.1"/>
    <property type="molecule type" value="Genomic_DNA"/>
</dbReference>
<accession>A0A6G1VIK6</accession>
<evidence type="ECO:0000313" key="1">
    <source>
        <dbReference type="EMBL" id="MQP13386.1"/>
    </source>
</evidence>
<name>A0A6G1VIK6_9BACT</name>
<evidence type="ECO:0000313" key="2">
    <source>
        <dbReference type="Proteomes" id="UP000477980"/>
    </source>
</evidence>
<keyword evidence="1" id="KW-0547">Nucleotide-binding</keyword>
<proteinExistence type="predicted"/>
<gene>
    <name evidence="1" type="ORF">F7D25_02930</name>
</gene>
<dbReference type="GO" id="GO:0005524">
    <property type="term" value="F:ATP binding"/>
    <property type="evidence" value="ECO:0007669"/>
    <property type="project" value="UniProtKB-KW"/>
</dbReference>
<sequence>MKILCFCRWIEKRIMLDGENLLKKYTHYGRFLKELKKFHRFDDAFFIADSYIFYDGDCLTIEMNGVKANVKIRKKANFKTERYNAKLSFIPSERNLVSAIQNIDKVYRSSDYDSIFNYLLEYQEAKKEYDIKHPLRIPFDDNMKYYYDNVTDTDRIVLEKAGRTIAPVYASSGIQSALPLAVLVDYVTGQVGKIPKSSLTDLTSLVAKIVLDDENKEISADNVIKGTKMYRYKFAQLYIEELEENLFPKSQFAMVKEIVKNIKKAYEQSGTNSYVVMTTHSPYVLTSLNVLMKAALAKEKMQDEKMGDMLEYAIPISWYSAYCMTDEGKMENIVDEEYHFIMGDYLDSLSDEISELSSELDEMIYGNE</sequence>
<protein>
    <submittedName>
        <fullName evidence="1">ATP-binding protein</fullName>
    </submittedName>
</protein>
<dbReference type="Proteomes" id="UP000477980">
    <property type="component" value="Unassembled WGS sequence"/>
</dbReference>
<comment type="caution">
    <text evidence="1">The sequence shown here is derived from an EMBL/GenBank/DDBJ whole genome shotgun (WGS) entry which is preliminary data.</text>
</comment>
<dbReference type="AlphaFoldDB" id="A0A6G1VIK6"/>